<dbReference type="EMBL" id="CP022353">
    <property type="protein sequence ID" value="ASK56883.1"/>
    <property type="molecule type" value="Genomic_DNA"/>
</dbReference>
<keyword evidence="2" id="KW-1185">Reference proteome</keyword>
<protein>
    <submittedName>
        <fullName evidence="1">Uncharacterized protein</fullName>
    </submittedName>
</protein>
<name>A0AAU8WKQ8_9VIBR</name>
<proteinExistence type="predicted"/>
<dbReference type="KEGG" id="vti:CEQ48_16335"/>
<reference evidence="2" key="1">
    <citation type="journal article" date="2017" name="Genome Announc.">
        <title>Complete Genome Sequence of Vibrio sp. Strain 2521-89, a Close Relative of Vibrio cholerae Isolated from Lake Water in New Mexico, USA.</title>
        <authorList>
            <person name="Liang K."/>
            <person name="Orata F.D."/>
            <person name="Winkjer N.S."/>
            <person name="Rowe L.A."/>
            <person name="Tarr C.L."/>
            <person name="Boucher Y."/>
        </authorList>
    </citation>
    <scope>NUCLEOTIDE SEQUENCE [LARGE SCALE GENOMIC DNA]</scope>
    <source>
        <strain evidence="2">2521-89</strain>
    </source>
</reference>
<accession>A0AAU8WKQ8</accession>
<organism evidence="1 2">
    <name type="scientific">Vibrio tarriae</name>
    <dbReference type="NCBI Taxonomy" id="2014742"/>
    <lineage>
        <taxon>Bacteria</taxon>
        <taxon>Pseudomonadati</taxon>
        <taxon>Pseudomonadota</taxon>
        <taxon>Gammaproteobacteria</taxon>
        <taxon>Vibrionales</taxon>
        <taxon>Vibrionaceae</taxon>
        <taxon>Vibrio</taxon>
    </lineage>
</organism>
<dbReference type="Proteomes" id="UP000198371">
    <property type="component" value="Chromosome 1"/>
</dbReference>
<reference evidence="1 2" key="2">
    <citation type="submission" date="2017-06" db="EMBL/GenBank/DDBJ databases">
        <title>Complete genome sequence of Vibrio sp. 2521-89, a close relative of Vibrio cholerae isolated from lake water in New Mexico, USA.</title>
        <authorList>
            <person name="Liang K."/>
            <person name="Orata F.D."/>
            <person name="Winkjer N.S."/>
            <person name="Tarr C.L."/>
            <person name="Boucher Y."/>
        </authorList>
    </citation>
    <scope>NUCLEOTIDE SEQUENCE [LARGE SCALE GENOMIC DNA]</scope>
    <source>
        <strain evidence="1 2">2521-89</strain>
    </source>
</reference>
<evidence type="ECO:0000313" key="2">
    <source>
        <dbReference type="Proteomes" id="UP000198371"/>
    </source>
</evidence>
<evidence type="ECO:0000313" key="1">
    <source>
        <dbReference type="EMBL" id="ASK56883.1"/>
    </source>
</evidence>
<sequence>MSRDFDIYKISTDISGKQNYGRIVNKIYQSFSPLSLCSLGKNGYAVLVPKNRKNNMSDPHYTVNQVLPGDLPKSSCIKLLIGALPHLTDTHTRSSEGVGLYYLADVEVIRQVEVLRAYEIKVDWENGEHLVLKVEAATFTPISYHKNAEGELYGDCTHLPKVTFDRWSQQLSRSKNGEFIKKRHRDRNMKSEVVSLDTKNPSKFWSSKMGVLAMFMNDVEQHLRNYISIKLQSLNPEYRVRFKESDIVSSYGRIMDLLKKRNINIINLTDCNISPLIDALENDNFMFSQSDNPKSDSLNLAVHHDKEYYESINATDPYDSLRGGDRVIIQSVYPGTILKAGKLSRTEYEACLKEIFIKTEVFDRQLKLFIPEGSWSFVICSKPDKSDAVFHMMTCDNGALSFETLSIDDAQDKFLLDLHRPMNDGEHAVIANNSGDTFIFEDTNYVAVPQFQELACVMNDLMEGYAHGVKREWIAEYLDLLNGRELAVANPKLVNEKLGNLLEEKPHNEIFYKNDLFGNKEQKISYKGSLQSFFDWVALEKGLRLGASLKAQDSGYIEASLGLFYNELERLYFVGDKDNVKAIPRFCRMRRILTDADEVPISLLKMMEVFHVRHKQATTLPFAFKHLREFLILSSGYAKPSNEGSL</sequence>
<dbReference type="AlphaFoldDB" id="A0AAU8WKQ8"/>
<gene>
    <name evidence="1" type="ORF">CEQ48_16335</name>
</gene>